<evidence type="ECO:0000313" key="2">
    <source>
        <dbReference type="EMBL" id="GHO93491.1"/>
    </source>
</evidence>
<dbReference type="Proteomes" id="UP000597444">
    <property type="component" value="Unassembled WGS sequence"/>
</dbReference>
<dbReference type="AlphaFoldDB" id="A0A8J3IFF9"/>
<comment type="caution">
    <text evidence="2">The sequence shown here is derived from an EMBL/GenBank/DDBJ whole genome shotgun (WGS) entry which is preliminary data.</text>
</comment>
<dbReference type="InterPro" id="IPR036866">
    <property type="entry name" value="RibonucZ/Hydroxyglut_hydro"/>
</dbReference>
<reference evidence="2" key="1">
    <citation type="submission" date="2020-10" db="EMBL/GenBank/DDBJ databases">
        <title>Taxonomic study of unclassified bacteria belonging to the class Ktedonobacteria.</title>
        <authorList>
            <person name="Yabe S."/>
            <person name="Wang C.M."/>
            <person name="Zheng Y."/>
            <person name="Sakai Y."/>
            <person name="Cavaletti L."/>
            <person name="Monciardini P."/>
            <person name="Donadio S."/>
        </authorList>
    </citation>
    <scope>NUCLEOTIDE SEQUENCE</scope>
    <source>
        <strain evidence="2">ID150040</strain>
    </source>
</reference>
<gene>
    <name evidence="2" type="ORF">KSF_035390</name>
</gene>
<proteinExistence type="predicted"/>
<dbReference type="Pfam" id="PF12706">
    <property type="entry name" value="Lactamase_B_2"/>
    <property type="match status" value="1"/>
</dbReference>
<dbReference type="SUPFAM" id="SSF56281">
    <property type="entry name" value="Metallo-hydrolase/oxidoreductase"/>
    <property type="match status" value="1"/>
</dbReference>
<name>A0A8J3IFF9_9CHLR</name>
<feature type="domain" description="Metallo-beta-lactamase" evidence="1">
    <location>
        <begin position="23"/>
        <end position="204"/>
    </location>
</feature>
<evidence type="ECO:0000259" key="1">
    <source>
        <dbReference type="Pfam" id="PF12706"/>
    </source>
</evidence>
<protein>
    <recommendedName>
        <fullName evidence="1">Metallo-beta-lactamase domain-containing protein</fullName>
    </recommendedName>
</protein>
<dbReference type="InterPro" id="IPR050114">
    <property type="entry name" value="UPF0173_UPF0282_UlaG_hydrolase"/>
</dbReference>
<evidence type="ECO:0000313" key="3">
    <source>
        <dbReference type="Proteomes" id="UP000597444"/>
    </source>
</evidence>
<sequence>MTMKTLTIIRIAHSSVLIDFDGHSVLTDPWFSEKEGYYHGEPYGILLEDLPRLAGVVVSHEHYDHYDMEAFQAYPDKQVPMAVIRGTAQPAREVGFTNVIEMEAWEKTTFGPIAITAIPGKHGVPEITYMLQAGNFTVYFGGDTLLIPELREIPQHFPQIDVALLAINGLQIRSLGNQQVVMNPEDAAQLCGIIHPHYVVPMHYTFTGGPVSDEQTLKYAGTPKELLQAFQHFVAERAPEASSCILAPGEPLVVKK</sequence>
<dbReference type="Gene3D" id="3.60.15.10">
    <property type="entry name" value="Ribonuclease Z/Hydroxyacylglutathione hydrolase-like"/>
    <property type="match status" value="1"/>
</dbReference>
<dbReference type="PANTHER" id="PTHR43546">
    <property type="entry name" value="UPF0173 METAL-DEPENDENT HYDROLASE MJ1163-RELATED"/>
    <property type="match status" value="1"/>
</dbReference>
<dbReference type="EMBL" id="BNJK01000001">
    <property type="protein sequence ID" value="GHO93491.1"/>
    <property type="molecule type" value="Genomic_DNA"/>
</dbReference>
<dbReference type="InterPro" id="IPR001279">
    <property type="entry name" value="Metallo-B-lactamas"/>
</dbReference>
<accession>A0A8J3IFF9</accession>
<organism evidence="2 3">
    <name type="scientific">Reticulibacter mediterranei</name>
    <dbReference type="NCBI Taxonomy" id="2778369"/>
    <lineage>
        <taxon>Bacteria</taxon>
        <taxon>Bacillati</taxon>
        <taxon>Chloroflexota</taxon>
        <taxon>Ktedonobacteria</taxon>
        <taxon>Ktedonobacterales</taxon>
        <taxon>Reticulibacteraceae</taxon>
        <taxon>Reticulibacter</taxon>
    </lineage>
</organism>
<keyword evidence="3" id="KW-1185">Reference proteome</keyword>